<feature type="domain" description="Phosphoribosyltransferase" evidence="2">
    <location>
        <begin position="144"/>
        <end position="241"/>
    </location>
</feature>
<proteinExistence type="inferred from homology"/>
<accession>A0A411HPL6</accession>
<dbReference type="InterPro" id="IPR029057">
    <property type="entry name" value="PRTase-like"/>
</dbReference>
<dbReference type="EMBL" id="CP035704">
    <property type="protein sequence ID" value="QBB72370.1"/>
    <property type="molecule type" value="Genomic_DNA"/>
</dbReference>
<dbReference type="OrthoDB" id="9793412at2"/>
<dbReference type="Pfam" id="PF00156">
    <property type="entry name" value="Pribosyltran"/>
    <property type="match status" value="1"/>
</dbReference>
<evidence type="ECO:0000259" key="2">
    <source>
        <dbReference type="Pfam" id="PF00156"/>
    </source>
</evidence>
<dbReference type="Proteomes" id="UP000291562">
    <property type="component" value="Chromosome"/>
</dbReference>
<gene>
    <name evidence="4" type="ORF">ELE36_19450</name>
</gene>
<sequence>MKWPTWVDGWRQRIEFALLPAFCLLCRAPSDTRRDLCRACSADLQPNLPCCQRCALPLQRNEPLCGICLRHEPPFAAAWAPYRYAYPLDQLVTRFKFGRDLAAGRVLQELWIAAAKNTPPVLPELLVAIPLHTSRLRERGYNQALELAKPLAATLGLPLAHDLLIRHRATHTQTGLDIKTRSRNVKDAFVVRPDFSLPAHIVLLDDVMTTGATMRECARTLRRAGVTRVDVWALARAPQRRG</sequence>
<dbReference type="AlphaFoldDB" id="A0A411HPL6"/>
<dbReference type="Gene3D" id="3.40.50.2020">
    <property type="match status" value="1"/>
</dbReference>
<evidence type="ECO:0000256" key="1">
    <source>
        <dbReference type="ARBA" id="ARBA00008007"/>
    </source>
</evidence>
<dbReference type="InterPro" id="IPR051910">
    <property type="entry name" value="ComF/GntX_DNA_util-trans"/>
</dbReference>
<dbReference type="PANTHER" id="PTHR47505:SF1">
    <property type="entry name" value="DNA UTILIZATION PROTEIN YHGH"/>
    <property type="match status" value="1"/>
</dbReference>
<dbReference type="KEGG" id="xbc:ELE36_19450"/>
<dbReference type="CDD" id="cd06223">
    <property type="entry name" value="PRTases_typeI"/>
    <property type="match status" value="1"/>
</dbReference>
<name>A0A411HPL6_9GAMM</name>
<dbReference type="RefSeq" id="WP_129836269.1">
    <property type="nucleotide sequence ID" value="NZ_CP035704.1"/>
</dbReference>
<comment type="similarity">
    <text evidence="1">Belongs to the ComF/GntX family.</text>
</comment>
<dbReference type="InterPro" id="IPR044005">
    <property type="entry name" value="DZR_2"/>
</dbReference>
<evidence type="ECO:0000313" key="4">
    <source>
        <dbReference type="EMBL" id="QBB72370.1"/>
    </source>
</evidence>
<keyword evidence="5" id="KW-1185">Reference proteome</keyword>
<reference evidence="4 5" key="1">
    <citation type="submission" date="2019-01" db="EMBL/GenBank/DDBJ databases">
        <title>Pseudolysobacter antarctica gen. nov., sp. nov., isolated from Fildes Peninsula, Antarctica.</title>
        <authorList>
            <person name="Wei Z."/>
            <person name="Peng F."/>
        </authorList>
    </citation>
    <scope>NUCLEOTIDE SEQUENCE [LARGE SCALE GENOMIC DNA]</scope>
    <source>
        <strain evidence="4 5">AQ6-296</strain>
    </source>
</reference>
<organism evidence="4 5">
    <name type="scientific">Pseudolysobacter antarcticus</name>
    <dbReference type="NCBI Taxonomy" id="2511995"/>
    <lineage>
        <taxon>Bacteria</taxon>
        <taxon>Pseudomonadati</taxon>
        <taxon>Pseudomonadota</taxon>
        <taxon>Gammaproteobacteria</taxon>
        <taxon>Lysobacterales</taxon>
        <taxon>Rhodanobacteraceae</taxon>
        <taxon>Pseudolysobacter</taxon>
    </lineage>
</organism>
<protein>
    <submittedName>
        <fullName evidence="4">ComF family protein</fullName>
    </submittedName>
</protein>
<evidence type="ECO:0000313" key="5">
    <source>
        <dbReference type="Proteomes" id="UP000291562"/>
    </source>
</evidence>
<evidence type="ECO:0000259" key="3">
    <source>
        <dbReference type="Pfam" id="PF18912"/>
    </source>
</evidence>
<dbReference type="PANTHER" id="PTHR47505">
    <property type="entry name" value="DNA UTILIZATION PROTEIN YHGH"/>
    <property type="match status" value="1"/>
</dbReference>
<feature type="domain" description="Double zinc ribbon" evidence="3">
    <location>
        <begin position="17"/>
        <end position="69"/>
    </location>
</feature>
<dbReference type="InterPro" id="IPR000836">
    <property type="entry name" value="PRTase_dom"/>
</dbReference>
<dbReference type="Pfam" id="PF18912">
    <property type="entry name" value="DZR_2"/>
    <property type="match status" value="1"/>
</dbReference>
<dbReference type="SUPFAM" id="SSF53271">
    <property type="entry name" value="PRTase-like"/>
    <property type="match status" value="1"/>
</dbReference>